<keyword evidence="3" id="KW-1185">Reference proteome</keyword>
<dbReference type="PANTHER" id="PTHR46580">
    <property type="entry name" value="SENSOR KINASE-RELATED"/>
    <property type="match status" value="1"/>
</dbReference>
<dbReference type="Pfam" id="PF13517">
    <property type="entry name" value="FG-GAP_3"/>
    <property type="match status" value="2"/>
</dbReference>
<evidence type="ECO:0000256" key="1">
    <source>
        <dbReference type="ARBA" id="ARBA00022729"/>
    </source>
</evidence>
<dbReference type="InterPro" id="IPR028994">
    <property type="entry name" value="Integrin_alpha_N"/>
</dbReference>
<sequence length="421" mass="44399">MGVFRGAPRWLGWFREDHSRHGDGAAMQRRIGLVALSVLGMLALGAPPAAAADDAGAPALDITHWLPYGGVNLWEVPLAADDPAFGRPQLVTSLVAGGWDFGSSRTEAGDFGDVSGTDDGSPDWLLPHRQPDGGLLLWVVGGGPDPTPHVWGELRTGGWSWDASRQLVGDVDGDGLDDVVSVHSNPVAPGDVRTNVWVHHNTGTGFAAPELWAQLQDTARPWLLPFFQVRYALGDTDGDGRADLVSTVPDSTGSSSSWDDGVRHTIHVSTGSAFRTAASSTVAPAGQRWSFTAGRELLADVDGDGRDDLVSVQVQQGGGIALWSRASAGEVFADQPTLLTGLYAGGWDFYLSRQYAADVDGDGRDDVVTMHAQPDGGSLLWWHRTNDAGTASEAPVVIGTLSGGGWSYWSSRASVGHAHAV</sequence>
<evidence type="ECO:0000313" key="3">
    <source>
        <dbReference type="Proteomes" id="UP000289954"/>
    </source>
</evidence>
<accession>A0A402DLN6</accession>
<dbReference type="Proteomes" id="UP000289954">
    <property type="component" value="Unassembled WGS sequence"/>
</dbReference>
<dbReference type="PANTHER" id="PTHR46580:SF4">
    <property type="entry name" value="ATP_GTP-BINDING PROTEIN"/>
    <property type="match status" value="1"/>
</dbReference>
<reference evidence="2 3" key="1">
    <citation type="submission" date="2019-01" db="EMBL/GenBank/DDBJ databases">
        <title>Draft genome sequence of Cellulomonas takizawaensis strain TKZ-21.</title>
        <authorList>
            <person name="Yamamura H."/>
            <person name="Hayashi T."/>
            <person name="Hamada M."/>
            <person name="Serisawa Y."/>
            <person name="Matsuyama K."/>
            <person name="Nakagawa Y."/>
            <person name="Otoguro M."/>
            <person name="Yanagida F."/>
            <person name="Hayakawa M."/>
        </authorList>
    </citation>
    <scope>NUCLEOTIDE SEQUENCE [LARGE SCALE GENOMIC DNA]</scope>
    <source>
        <strain evidence="2 3">NBRC12680</strain>
    </source>
</reference>
<protein>
    <recommendedName>
        <fullName evidence="4">VCBS repeat-containing protein</fullName>
    </recommendedName>
</protein>
<evidence type="ECO:0000313" key="2">
    <source>
        <dbReference type="EMBL" id="GCE75041.1"/>
    </source>
</evidence>
<name>A0A402DLN6_9CELL</name>
<gene>
    <name evidence="2" type="ORF">CBZ_00970</name>
</gene>
<dbReference type="AlphaFoldDB" id="A0A402DLN6"/>
<dbReference type="EMBL" id="BIMR01000007">
    <property type="protein sequence ID" value="GCE75041.1"/>
    <property type="molecule type" value="Genomic_DNA"/>
</dbReference>
<evidence type="ECO:0008006" key="4">
    <source>
        <dbReference type="Google" id="ProtNLM"/>
    </source>
</evidence>
<dbReference type="InterPro" id="IPR013517">
    <property type="entry name" value="FG-GAP"/>
</dbReference>
<keyword evidence="1" id="KW-0732">Signal</keyword>
<proteinExistence type="predicted"/>
<organism evidence="2 3">
    <name type="scientific">Cellulomonas biazotea</name>
    <dbReference type="NCBI Taxonomy" id="1709"/>
    <lineage>
        <taxon>Bacteria</taxon>
        <taxon>Bacillati</taxon>
        <taxon>Actinomycetota</taxon>
        <taxon>Actinomycetes</taxon>
        <taxon>Micrococcales</taxon>
        <taxon>Cellulomonadaceae</taxon>
        <taxon>Cellulomonas</taxon>
    </lineage>
</organism>
<comment type="caution">
    <text evidence="2">The sequence shown here is derived from an EMBL/GenBank/DDBJ whole genome shotgun (WGS) entry which is preliminary data.</text>
</comment>
<dbReference type="SUPFAM" id="SSF69318">
    <property type="entry name" value="Integrin alpha N-terminal domain"/>
    <property type="match status" value="1"/>
</dbReference>
<dbReference type="Gene3D" id="2.130.10.130">
    <property type="entry name" value="Integrin alpha, N-terminal"/>
    <property type="match status" value="1"/>
</dbReference>